<feature type="compositionally biased region" description="Pro residues" evidence="5">
    <location>
        <begin position="431"/>
        <end position="445"/>
    </location>
</feature>
<gene>
    <name evidence="8" type="ORF">AMSG_12449</name>
</gene>
<dbReference type="InterPro" id="IPR012919">
    <property type="entry name" value="SUN_dom"/>
</dbReference>
<dbReference type="PROSITE" id="PS00661">
    <property type="entry name" value="FERM_2"/>
    <property type="match status" value="1"/>
</dbReference>
<dbReference type="AlphaFoldDB" id="A0A0L0DV20"/>
<dbReference type="EMBL" id="GL349510">
    <property type="protein sequence ID" value="KNC55931.1"/>
    <property type="molecule type" value="Genomic_DNA"/>
</dbReference>
<dbReference type="OrthoDB" id="10262320at2759"/>
<dbReference type="OMA" id="DDEWKCD"/>
<dbReference type="PROSITE" id="PS51469">
    <property type="entry name" value="SUN"/>
    <property type="match status" value="1"/>
</dbReference>
<dbReference type="InterPro" id="IPR000299">
    <property type="entry name" value="FERM_domain"/>
</dbReference>
<dbReference type="InterPro" id="IPR032425">
    <property type="entry name" value="FERM_f0"/>
</dbReference>
<feature type="compositionally biased region" description="Pro residues" evidence="5">
    <location>
        <begin position="360"/>
        <end position="395"/>
    </location>
</feature>
<evidence type="ECO:0000313" key="9">
    <source>
        <dbReference type="Proteomes" id="UP000054408"/>
    </source>
</evidence>
<dbReference type="InterPro" id="IPR019747">
    <property type="entry name" value="FERM_CS"/>
</dbReference>
<dbReference type="InterPro" id="IPR035963">
    <property type="entry name" value="FERM_2"/>
</dbReference>
<keyword evidence="9" id="KW-1185">Reference proteome</keyword>
<dbReference type="GO" id="GO:0005737">
    <property type="term" value="C:cytoplasm"/>
    <property type="evidence" value="ECO:0007669"/>
    <property type="project" value="TreeGrafter"/>
</dbReference>
<dbReference type="Pfam" id="PF07738">
    <property type="entry name" value="Sad1_UNC"/>
    <property type="match status" value="1"/>
</dbReference>
<dbReference type="RefSeq" id="XP_013752718.1">
    <property type="nucleotide sequence ID" value="XM_013897264.1"/>
</dbReference>
<feature type="region of interest" description="Disordered" evidence="5">
    <location>
        <begin position="1"/>
        <end position="86"/>
    </location>
</feature>
<dbReference type="Proteomes" id="UP000054408">
    <property type="component" value="Unassembled WGS sequence"/>
</dbReference>
<dbReference type="PANTHER" id="PTHR12953">
    <property type="entry name" value="MEMBRANE PROTEIN CH1 RELATED"/>
    <property type="match status" value="1"/>
</dbReference>
<dbReference type="Gene3D" id="2.60.120.260">
    <property type="entry name" value="Galactose-binding domain-like"/>
    <property type="match status" value="1"/>
</dbReference>
<dbReference type="Gene3D" id="1.20.80.10">
    <property type="match status" value="1"/>
</dbReference>
<dbReference type="Gene3D" id="3.10.20.90">
    <property type="entry name" value="Phosphatidylinositol 3-kinase Catalytic Subunit, Chain A, domain 1"/>
    <property type="match status" value="2"/>
</dbReference>
<accession>A0A0L0DV20</accession>
<feature type="compositionally biased region" description="Basic and acidic residues" evidence="5">
    <location>
        <begin position="46"/>
        <end position="60"/>
    </location>
</feature>
<dbReference type="InterPro" id="IPR019749">
    <property type="entry name" value="Band_41_domain"/>
</dbReference>
<feature type="compositionally biased region" description="Low complexity" evidence="5">
    <location>
        <begin position="14"/>
        <end position="30"/>
    </location>
</feature>
<reference evidence="8 9" key="1">
    <citation type="submission" date="2010-05" db="EMBL/GenBank/DDBJ databases">
        <title>The Genome Sequence of Thecamonas trahens ATCC 50062.</title>
        <authorList>
            <consortium name="The Broad Institute Genome Sequencing Platform"/>
            <person name="Russ C."/>
            <person name="Cuomo C."/>
            <person name="Shea T."/>
            <person name="Young S.K."/>
            <person name="Zeng Q."/>
            <person name="Koehrsen M."/>
            <person name="Haas B."/>
            <person name="Borodovsky M."/>
            <person name="Guigo R."/>
            <person name="Alvarado L."/>
            <person name="Berlin A."/>
            <person name="Bochicchio J."/>
            <person name="Borenstein D."/>
            <person name="Chapman S."/>
            <person name="Chen Z."/>
            <person name="Freedman E."/>
            <person name="Gellesch M."/>
            <person name="Goldberg J."/>
            <person name="Griggs A."/>
            <person name="Gujja S."/>
            <person name="Heilman E."/>
            <person name="Heiman D."/>
            <person name="Hepburn T."/>
            <person name="Howarth C."/>
            <person name="Jen D."/>
            <person name="Larson L."/>
            <person name="Mehta T."/>
            <person name="Park D."/>
            <person name="Pearson M."/>
            <person name="Roberts A."/>
            <person name="Saif S."/>
            <person name="Shenoy N."/>
            <person name="Sisk P."/>
            <person name="Stolte C."/>
            <person name="Sykes S."/>
            <person name="Thomson T."/>
            <person name="Walk T."/>
            <person name="White J."/>
            <person name="Yandava C."/>
            <person name="Burger G."/>
            <person name="Gray M.W."/>
            <person name="Holland P.W.H."/>
            <person name="King N."/>
            <person name="Lang F.B.F."/>
            <person name="Roger A.J."/>
            <person name="Ruiz-Trillo I."/>
            <person name="Lander E."/>
            <person name="Nusbaum C."/>
        </authorList>
    </citation>
    <scope>NUCLEOTIDE SEQUENCE [LARGE SCALE GENOMIC DNA]</scope>
    <source>
        <strain evidence="8 9">ATCC 50062</strain>
    </source>
</reference>
<dbReference type="GO" id="GO:0034975">
    <property type="term" value="P:protein folding in endoplasmic reticulum"/>
    <property type="evidence" value="ECO:0007669"/>
    <property type="project" value="TreeGrafter"/>
</dbReference>
<dbReference type="SMART" id="SM00295">
    <property type="entry name" value="B41"/>
    <property type="match status" value="1"/>
</dbReference>
<organism evidence="8 9">
    <name type="scientific">Thecamonas trahens ATCC 50062</name>
    <dbReference type="NCBI Taxonomy" id="461836"/>
    <lineage>
        <taxon>Eukaryota</taxon>
        <taxon>Apusozoa</taxon>
        <taxon>Apusomonadida</taxon>
        <taxon>Apusomonadidae</taxon>
        <taxon>Thecamonas</taxon>
    </lineage>
</organism>
<dbReference type="Pfam" id="PF00373">
    <property type="entry name" value="FERM_M"/>
    <property type="match status" value="1"/>
</dbReference>
<evidence type="ECO:0000256" key="3">
    <source>
        <dbReference type="ARBA" id="ARBA00022989"/>
    </source>
</evidence>
<feature type="domain" description="FERM" evidence="6">
    <location>
        <begin position="691"/>
        <end position="888"/>
    </location>
</feature>
<feature type="region of interest" description="Disordered" evidence="5">
    <location>
        <begin position="321"/>
        <end position="455"/>
    </location>
</feature>
<protein>
    <recommendedName>
        <fullName evidence="10">SUN domain-containing protein</fullName>
    </recommendedName>
</protein>
<sequence length="888" mass="94291">MNPPPPPPPPPSHSQPLHPSSSSSTSSSAEPSPPSPPLPNMADAAASRDDGAEESSEARDGGPMSADGGNKQLPSPPLPPSGAPADLGTNYAAAECGARVLSAAEHVTNSGNLLTPHRDSYLLAPCELGSWVVVQACDEINVRTLELGSLEMFSSLPRAFELYASDSYPEPSWVLIARFEAAPKRAVQVFNLPPSAPEMWTKYYKLVITSHYGSEYYCPISILRLYGTSVLQDFKDGLVNHADDDLPVVTVVSPPAPLPPAAVPVAPGPPPMSPLAPLSLPVNARPLSLRRWPLHHPMCVCSLSAATCGCSPFSQLQLPATNPGPGSPPLLPDAAMASPLPAPPPLSNNAIHRPASTLSPPSPAPVPSTPSMPLPPLDGPPTPPPPSPPPAPVPPVETDLETEPAPSPQEPGGPASGSPDVPVSDTGSPQQPAPPPPPPPPPMTMPEPGESTGSVFKTLGKTVRELQRQQTKASLYLESLSTTYTVALDELQQYQRTQDARIAALEAALAEATAARLAHASKLAELQARLDSADALHPWLRLGLESPVSASVVVLVIAVSTASWVVLCASRSLGSDTTSPVSPSAAAPPLASARARARARAAHGAHAGHAPATTDAADGVVAVKKVAFQVDATVANMCSVLTSKFHLVEEGFGLFFPPSQYRTSKWLMANKTAEFYDLKNDELLEFRLRHRPLRVRLPDGVYKTVVIDENMVVAEMCKAIGAKVGIDNVAEFSLKIEGSSAVEWLLRNKTLIDQGVDESVALEFKQRLFFTDTEVNLNNPRELHLLFEQCRESVLTGNAVCSFEEAVELAAYQLHLTFGDYDAASPPSFDIGEYMPPEYTKLKKASRLILEAYAACVGTNMEQAKYQYVSVCRGLKTYGVTFSPLPRP</sequence>
<evidence type="ECO:0000256" key="4">
    <source>
        <dbReference type="ARBA" id="ARBA00023136"/>
    </source>
</evidence>
<evidence type="ECO:0008006" key="10">
    <source>
        <dbReference type="Google" id="ProtNLM"/>
    </source>
</evidence>
<dbReference type="PRINTS" id="PR00935">
    <property type="entry name" value="BAND41"/>
</dbReference>
<dbReference type="eggNOG" id="KOG4261">
    <property type="taxonomic scope" value="Eukaryota"/>
</dbReference>
<dbReference type="InterPro" id="IPR019748">
    <property type="entry name" value="FERM_central"/>
</dbReference>
<dbReference type="SUPFAM" id="SSF47031">
    <property type="entry name" value="Second domain of FERM"/>
    <property type="match status" value="1"/>
</dbReference>
<evidence type="ECO:0000259" key="7">
    <source>
        <dbReference type="PROSITE" id="PS51469"/>
    </source>
</evidence>
<proteinExistence type="predicted"/>
<keyword evidence="2" id="KW-0812">Transmembrane</keyword>
<dbReference type="InterPro" id="IPR014352">
    <property type="entry name" value="FERM/acyl-CoA-bd_prot_sf"/>
</dbReference>
<feature type="compositionally biased region" description="Pro residues" evidence="5">
    <location>
        <begin position="1"/>
        <end position="13"/>
    </location>
</feature>
<evidence type="ECO:0000256" key="5">
    <source>
        <dbReference type="SAM" id="MobiDB-lite"/>
    </source>
</evidence>
<keyword evidence="3" id="KW-1133">Transmembrane helix</keyword>
<name>A0A0L0DV20_THETB</name>
<dbReference type="eggNOG" id="KOG1396">
    <property type="taxonomic scope" value="Eukaryota"/>
</dbReference>
<dbReference type="GeneID" id="25570363"/>
<dbReference type="PANTHER" id="PTHR12953:SF0">
    <property type="entry name" value="SUN DOMAIN-CONTAINING OSSIFICATION FACTOR"/>
    <property type="match status" value="1"/>
</dbReference>
<dbReference type="GO" id="GO:0016020">
    <property type="term" value="C:membrane"/>
    <property type="evidence" value="ECO:0007669"/>
    <property type="project" value="InterPro"/>
</dbReference>
<dbReference type="InterPro" id="IPR045120">
    <property type="entry name" value="Suco/Slp1-like"/>
</dbReference>
<evidence type="ECO:0000313" key="8">
    <source>
        <dbReference type="EMBL" id="KNC55931.1"/>
    </source>
</evidence>
<comment type="subcellular location">
    <subcellularLocation>
        <location evidence="1">Endomembrane system</location>
    </subcellularLocation>
</comment>
<dbReference type="CDD" id="cd14473">
    <property type="entry name" value="FERM_B-lobe"/>
    <property type="match status" value="1"/>
</dbReference>
<dbReference type="PROSITE" id="PS50057">
    <property type="entry name" value="FERM_3"/>
    <property type="match status" value="1"/>
</dbReference>
<evidence type="ECO:0000256" key="2">
    <source>
        <dbReference type="ARBA" id="ARBA00022692"/>
    </source>
</evidence>
<evidence type="ECO:0000256" key="1">
    <source>
        <dbReference type="ARBA" id="ARBA00004308"/>
    </source>
</evidence>
<dbReference type="Pfam" id="PF16511">
    <property type="entry name" value="FERM_f0"/>
    <property type="match status" value="1"/>
</dbReference>
<dbReference type="STRING" id="461836.A0A0L0DV20"/>
<dbReference type="GO" id="GO:0012505">
    <property type="term" value="C:endomembrane system"/>
    <property type="evidence" value="ECO:0007669"/>
    <property type="project" value="UniProtKB-SubCell"/>
</dbReference>
<keyword evidence="4" id="KW-0472">Membrane</keyword>
<evidence type="ECO:0000259" key="6">
    <source>
        <dbReference type="PROSITE" id="PS50057"/>
    </source>
</evidence>
<feature type="domain" description="SUN" evidence="7">
    <location>
        <begin position="69"/>
        <end position="230"/>
    </location>
</feature>